<evidence type="ECO:0000313" key="1">
    <source>
        <dbReference type="EMBL" id="KAJ1196485.1"/>
    </source>
</evidence>
<dbReference type="AlphaFoldDB" id="A0AAV7V847"/>
<proteinExistence type="predicted"/>
<dbReference type="EMBL" id="JANPWB010000003">
    <property type="protein sequence ID" value="KAJ1196485.1"/>
    <property type="molecule type" value="Genomic_DNA"/>
</dbReference>
<name>A0AAV7V847_PLEWA</name>
<protein>
    <submittedName>
        <fullName evidence="1">Uncharacterized protein</fullName>
    </submittedName>
</protein>
<dbReference type="Proteomes" id="UP001066276">
    <property type="component" value="Chromosome 2_1"/>
</dbReference>
<evidence type="ECO:0000313" key="2">
    <source>
        <dbReference type="Proteomes" id="UP001066276"/>
    </source>
</evidence>
<gene>
    <name evidence="1" type="ORF">NDU88_000356</name>
</gene>
<organism evidence="1 2">
    <name type="scientific">Pleurodeles waltl</name>
    <name type="common">Iberian ribbed newt</name>
    <dbReference type="NCBI Taxonomy" id="8319"/>
    <lineage>
        <taxon>Eukaryota</taxon>
        <taxon>Metazoa</taxon>
        <taxon>Chordata</taxon>
        <taxon>Craniata</taxon>
        <taxon>Vertebrata</taxon>
        <taxon>Euteleostomi</taxon>
        <taxon>Amphibia</taxon>
        <taxon>Batrachia</taxon>
        <taxon>Caudata</taxon>
        <taxon>Salamandroidea</taxon>
        <taxon>Salamandridae</taxon>
        <taxon>Pleurodelinae</taxon>
        <taxon>Pleurodeles</taxon>
    </lineage>
</organism>
<reference evidence="1" key="1">
    <citation type="journal article" date="2022" name="bioRxiv">
        <title>Sequencing and chromosome-scale assembly of the giantPleurodeles waltlgenome.</title>
        <authorList>
            <person name="Brown T."/>
            <person name="Elewa A."/>
            <person name="Iarovenko S."/>
            <person name="Subramanian E."/>
            <person name="Araus A.J."/>
            <person name="Petzold A."/>
            <person name="Susuki M."/>
            <person name="Suzuki K.-i.T."/>
            <person name="Hayashi T."/>
            <person name="Toyoda A."/>
            <person name="Oliveira C."/>
            <person name="Osipova E."/>
            <person name="Leigh N.D."/>
            <person name="Simon A."/>
            <person name="Yun M.H."/>
        </authorList>
    </citation>
    <scope>NUCLEOTIDE SEQUENCE</scope>
    <source>
        <strain evidence="1">20211129_DDA</strain>
        <tissue evidence="1">Liver</tissue>
    </source>
</reference>
<keyword evidence="2" id="KW-1185">Reference proteome</keyword>
<comment type="caution">
    <text evidence="1">The sequence shown here is derived from an EMBL/GenBank/DDBJ whole genome shotgun (WGS) entry which is preliminary data.</text>
</comment>
<accession>A0AAV7V847</accession>
<sequence length="97" mass="10757">MFSSCRCATQRARQRCCTSAGSFCGITPFRGVTPMMRAHRTRGALWVDLGAHLRLPRAVRCTTAQGFQMARDRMFFGVIAPGRAPGGKERVPDARRL</sequence>